<dbReference type="InterPro" id="IPR002763">
    <property type="entry name" value="DUF72"/>
</dbReference>
<comment type="caution">
    <text evidence="1">The sequence shown here is derived from an EMBL/GenBank/DDBJ whole genome shotgun (WGS) entry which is preliminary data.</text>
</comment>
<dbReference type="SUPFAM" id="SSF117396">
    <property type="entry name" value="TM1631-like"/>
    <property type="match status" value="1"/>
</dbReference>
<evidence type="ECO:0000313" key="1">
    <source>
        <dbReference type="EMBL" id="PSF35032.1"/>
    </source>
</evidence>
<dbReference type="Pfam" id="PF01904">
    <property type="entry name" value="DUF72"/>
    <property type="match status" value="1"/>
</dbReference>
<protein>
    <submittedName>
        <fullName evidence="1">DUF72 domain-containing protein</fullName>
    </submittedName>
</protein>
<accession>A0A2T1LUA1</accession>
<dbReference type="AlphaFoldDB" id="A0A2T1LUA1"/>
<reference evidence="1 2" key="1">
    <citation type="submission" date="2018-03" db="EMBL/GenBank/DDBJ databases">
        <title>The ancient ancestry and fast evolution of plastids.</title>
        <authorList>
            <person name="Moore K.R."/>
            <person name="Magnabosco C."/>
            <person name="Momper L."/>
            <person name="Gold D.A."/>
            <person name="Bosak T."/>
            <person name="Fournier G.P."/>
        </authorList>
    </citation>
    <scope>NUCLEOTIDE SEQUENCE [LARGE SCALE GENOMIC DNA]</scope>
    <source>
        <strain evidence="1 2">CCALA 016</strain>
    </source>
</reference>
<reference evidence="1 2" key="2">
    <citation type="submission" date="2018-03" db="EMBL/GenBank/DDBJ databases">
        <authorList>
            <person name="Keele B.F."/>
        </authorList>
    </citation>
    <scope>NUCLEOTIDE SEQUENCE [LARGE SCALE GENOMIC DNA]</scope>
    <source>
        <strain evidence="1 2">CCALA 016</strain>
    </source>
</reference>
<dbReference type="PANTHER" id="PTHR30348">
    <property type="entry name" value="UNCHARACTERIZED PROTEIN YECE"/>
    <property type="match status" value="1"/>
</dbReference>
<evidence type="ECO:0000313" key="2">
    <source>
        <dbReference type="Proteomes" id="UP000239001"/>
    </source>
</evidence>
<name>A0A2T1LUA1_9CHRO</name>
<organism evidence="1 2">
    <name type="scientific">Aphanothece hegewaldii CCALA 016</name>
    <dbReference type="NCBI Taxonomy" id="2107694"/>
    <lineage>
        <taxon>Bacteria</taxon>
        <taxon>Bacillati</taxon>
        <taxon>Cyanobacteriota</taxon>
        <taxon>Cyanophyceae</taxon>
        <taxon>Oscillatoriophycideae</taxon>
        <taxon>Chroococcales</taxon>
        <taxon>Aphanothecaceae</taxon>
        <taxon>Aphanothece</taxon>
    </lineage>
</organism>
<dbReference type="Proteomes" id="UP000239001">
    <property type="component" value="Unassembled WGS sequence"/>
</dbReference>
<sequence length="285" mass="33558">MTRQFYLGCAVWSYKGWLGSFYPPKTPVKDFLSLYSQRLTTVEGNTTFYAVPDEKTVNRWKEETANEFKFVPKFPKTITHEGLLQPKIADAIAFLERMRKLADRLGSLFIQLPPSYSPNYLEDLTLFLSVLATQNVKLGLEVRHQSWFKKPYSEKLKNLLENHHIARVLLDTRPIYNAPDDPQINSERRKPQVPLQPHVTTDFTLVRFISHPERKWNQTYLEEWVKQLDQWLKQGITVYFFVHCPIEDHSPHTARDFQELLEKSGIDVPPLPWNELEKLDQLKLF</sequence>
<dbReference type="Gene3D" id="3.20.20.410">
    <property type="entry name" value="Protein of unknown function UPF0759"/>
    <property type="match status" value="1"/>
</dbReference>
<dbReference type="InterPro" id="IPR036520">
    <property type="entry name" value="UPF0759_sf"/>
</dbReference>
<proteinExistence type="predicted"/>
<gene>
    <name evidence="1" type="ORF">C7H19_17980</name>
</gene>
<dbReference type="OrthoDB" id="9780310at2"/>
<dbReference type="RefSeq" id="WP_106458302.1">
    <property type="nucleotide sequence ID" value="NZ_PXOH01000023.1"/>
</dbReference>
<keyword evidence="2" id="KW-1185">Reference proteome</keyword>
<dbReference type="PANTHER" id="PTHR30348:SF9">
    <property type="entry name" value="UPF0759 PROTEIN YECE"/>
    <property type="match status" value="1"/>
</dbReference>
<dbReference type="EMBL" id="PXOH01000023">
    <property type="protein sequence ID" value="PSF35032.1"/>
    <property type="molecule type" value="Genomic_DNA"/>
</dbReference>